<gene>
    <name evidence="1" type="ordered locus">MTR_6g052035</name>
</gene>
<dbReference type="Proteomes" id="UP000002051">
    <property type="component" value="Chromosome 6"/>
</dbReference>
<dbReference type="HOGENOM" id="CLU_2349988_0_0_1"/>
<reference evidence="1 3" key="2">
    <citation type="journal article" date="2014" name="BMC Genomics">
        <title>An improved genome release (version Mt4.0) for the model legume Medicago truncatula.</title>
        <authorList>
            <person name="Tang H."/>
            <person name="Krishnakumar V."/>
            <person name="Bidwell S."/>
            <person name="Rosen B."/>
            <person name="Chan A."/>
            <person name="Zhou S."/>
            <person name="Gentzbittel L."/>
            <person name="Childs K.L."/>
            <person name="Yandell M."/>
            <person name="Gundlach H."/>
            <person name="Mayer K.F."/>
            <person name="Schwartz D.C."/>
            <person name="Town C.D."/>
        </authorList>
    </citation>
    <scope>GENOME REANNOTATION</scope>
    <source>
        <strain evidence="1">A17</strain>
        <strain evidence="2 3">cv. Jemalong A17</strain>
    </source>
</reference>
<dbReference type="EMBL" id="CM001222">
    <property type="protein sequence ID" value="KEH26300.1"/>
    <property type="molecule type" value="Genomic_DNA"/>
</dbReference>
<evidence type="ECO:0000313" key="1">
    <source>
        <dbReference type="EMBL" id="KEH26300.1"/>
    </source>
</evidence>
<dbReference type="AlphaFoldDB" id="A0A072UKE2"/>
<keyword evidence="3" id="KW-1185">Reference proteome</keyword>
<dbReference type="EnsemblPlants" id="KEH26300">
    <property type="protein sequence ID" value="KEH26300"/>
    <property type="gene ID" value="MTR_6g052035"/>
</dbReference>
<sequence length="97" mass="10828">MMKLPSNTNYLRASKLRSSIHNYNSIKHSPYHTWEKPLCGTTFGLEVFAQKLCIQIKALLGESSVNIGCISVDDYSEVLDTICQAAFGSLEKEEAQD</sequence>
<evidence type="ECO:0000313" key="2">
    <source>
        <dbReference type="EnsemblPlants" id="KEH26300"/>
    </source>
</evidence>
<protein>
    <submittedName>
        <fullName evidence="1 2">Uncharacterized protein</fullName>
    </submittedName>
</protein>
<reference evidence="1 3" key="1">
    <citation type="journal article" date="2011" name="Nature">
        <title>The Medicago genome provides insight into the evolution of rhizobial symbioses.</title>
        <authorList>
            <person name="Young N.D."/>
            <person name="Debelle F."/>
            <person name="Oldroyd G.E."/>
            <person name="Geurts R."/>
            <person name="Cannon S.B."/>
            <person name="Udvardi M.K."/>
            <person name="Benedito V.A."/>
            <person name="Mayer K.F."/>
            <person name="Gouzy J."/>
            <person name="Schoof H."/>
            <person name="Van de Peer Y."/>
            <person name="Proost S."/>
            <person name="Cook D.R."/>
            <person name="Meyers B.C."/>
            <person name="Spannagl M."/>
            <person name="Cheung F."/>
            <person name="De Mita S."/>
            <person name="Krishnakumar V."/>
            <person name="Gundlach H."/>
            <person name="Zhou S."/>
            <person name="Mudge J."/>
            <person name="Bharti A.K."/>
            <person name="Murray J.D."/>
            <person name="Naoumkina M.A."/>
            <person name="Rosen B."/>
            <person name="Silverstein K.A."/>
            <person name="Tang H."/>
            <person name="Rombauts S."/>
            <person name="Zhao P.X."/>
            <person name="Zhou P."/>
            <person name="Barbe V."/>
            <person name="Bardou P."/>
            <person name="Bechner M."/>
            <person name="Bellec A."/>
            <person name="Berger A."/>
            <person name="Berges H."/>
            <person name="Bidwell S."/>
            <person name="Bisseling T."/>
            <person name="Choisne N."/>
            <person name="Couloux A."/>
            <person name="Denny R."/>
            <person name="Deshpande S."/>
            <person name="Dai X."/>
            <person name="Doyle J.J."/>
            <person name="Dudez A.M."/>
            <person name="Farmer A.D."/>
            <person name="Fouteau S."/>
            <person name="Franken C."/>
            <person name="Gibelin C."/>
            <person name="Gish J."/>
            <person name="Goldstein S."/>
            <person name="Gonzalez A.J."/>
            <person name="Green P.J."/>
            <person name="Hallab A."/>
            <person name="Hartog M."/>
            <person name="Hua A."/>
            <person name="Humphray S.J."/>
            <person name="Jeong D.H."/>
            <person name="Jing Y."/>
            <person name="Jocker A."/>
            <person name="Kenton S.M."/>
            <person name="Kim D.J."/>
            <person name="Klee K."/>
            <person name="Lai H."/>
            <person name="Lang C."/>
            <person name="Lin S."/>
            <person name="Macmil S.L."/>
            <person name="Magdelenat G."/>
            <person name="Matthews L."/>
            <person name="McCorrison J."/>
            <person name="Monaghan E.L."/>
            <person name="Mun J.H."/>
            <person name="Najar F.Z."/>
            <person name="Nicholson C."/>
            <person name="Noirot C."/>
            <person name="O'Bleness M."/>
            <person name="Paule C.R."/>
            <person name="Poulain J."/>
            <person name="Prion F."/>
            <person name="Qin B."/>
            <person name="Qu C."/>
            <person name="Retzel E.F."/>
            <person name="Riddle C."/>
            <person name="Sallet E."/>
            <person name="Samain S."/>
            <person name="Samson N."/>
            <person name="Sanders I."/>
            <person name="Saurat O."/>
            <person name="Scarpelli C."/>
            <person name="Schiex T."/>
            <person name="Segurens B."/>
            <person name="Severin A.J."/>
            <person name="Sherrier D.J."/>
            <person name="Shi R."/>
            <person name="Sims S."/>
            <person name="Singer S.R."/>
            <person name="Sinharoy S."/>
            <person name="Sterck L."/>
            <person name="Viollet A."/>
            <person name="Wang B.B."/>
            <person name="Wang K."/>
            <person name="Wang M."/>
            <person name="Wang X."/>
            <person name="Warfsmann J."/>
            <person name="Weissenbach J."/>
            <person name="White D.D."/>
            <person name="White J.D."/>
            <person name="Wiley G.B."/>
            <person name="Wincker P."/>
            <person name="Xing Y."/>
            <person name="Yang L."/>
            <person name="Yao Z."/>
            <person name="Ying F."/>
            <person name="Zhai J."/>
            <person name="Zhou L."/>
            <person name="Zuber A."/>
            <person name="Denarie J."/>
            <person name="Dixon R.A."/>
            <person name="May G.D."/>
            <person name="Schwartz D.C."/>
            <person name="Rogers J."/>
            <person name="Quetier F."/>
            <person name="Town C.D."/>
            <person name="Roe B.A."/>
        </authorList>
    </citation>
    <scope>NUCLEOTIDE SEQUENCE [LARGE SCALE GENOMIC DNA]</scope>
    <source>
        <strain evidence="1">A17</strain>
        <strain evidence="2 3">cv. Jemalong A17</strain>
    </source>
</reference>
<reference evidence="2" key="3">
    <citation type="submission" date="2015-04" db="UniProtKB">
        <authorList>
            <consortium name="EnsemblPlants"/>
        </authorList>
    </citation>
    <scope>IDENTIFICATION</scope>
    <source>
        <strain evidence="2">cv. Jemalong A17</strain>
    </source>
</reference>
<organism evidence="1 3">
    <name type="scientific">Medicago truncatula</name>
    <name type="common">Barrel medic</name>
    <name type="synonym">Medicago tribuloides</name>
    <dbReference type="NCBI Taxonomy" id="3880"/>
    <lineage>
        <taxon>Eukaryota</taxon>
        <taxon>Viridiplantae</taxon>
        <taxon>Streptophyta</taxon>
        <taxon>Embryophyta</taxon>
        <taxon>Tracheophyta</taxon>
        <taxon>Spermatophyta</taxon>
        <taxon>Magnoliopsida</taxon>
        <taxon>eudicotyledons</taxon>
        <taxon>Gunneridae</taxon>
        <taxon>Pentapetalae</taxon>
        <taxon>rosids</taxon>
        <taxon>fabids</taxon>
        <taxon>Fabales</taxon>
        <taxon>Fabaceae</taxon>
        <taxon>Papilionoideae</taxon>
        <taxon>50 kb inversion clade</taxon>
        <taxon>NPAAA clade</taxon>
        <taxon>Hologalegina</taxon>
        <taxon>IRL clade</taxon>
        <taxon>Trifolieae</taxon>
        <taxon>Medicago</taxon>
    </lineage>
</organism>
<name>A0A072UKE2_MEDTR</name>
<proteinExistence type="predicted"/>
<evidence type="ECO:0000313" key="3">
    <source>
        <dbReference type="Proteomes" id="UP000002051"/>
    </source>
</evidence>
<accession>A0A072UKE2</accession>